<keyword evidence="2" id="KW-1185">Reference proteome</keyword>
<dbReference type="EMBL" id="JACJVR010000005">
    <property type="protein sequence ID" value="MBB6690208.1"/>
    <property type="molecule type" value="Genomic_DNA"/>
</dbReference>
<organism evidence="1 2">
    <name type="scientific">Cohnella xylanilytica</name>
    <dbReference type="NCBI Taxonomy" id="557555"/>
    <lineage>
        <taxon>Bacteria</taxon>
        <taxon>Bacillati</taxon>
        <taxon>Bacillota</taxon>
        <taxon>Bacilli</taxon>
        <taxon>Bacillales</taxon>
        <taxon>Paenibacillaceae</taxon>
        <taxon>Cohnella</taxon>
    </lineage>
</organism>
<accession>A0A841TSY2</accession>
<dbReference type="RefSeq" id="WP_185134235.1">
    <property type="nucleotide sequence ID" value="NZ_JACJVR010000005.1"/>
</dbReference>
<proteinExistence type="predicted"/>
<dbReference type="Proteomes" id="UP000553776">
    <property type="component" value="Unassembled WGS sequence"/>
</dbReference>
<reference evidence="1 2" key="1">
    <citation type="submission" date="2020-08" db="EMBL/GenBank/DDBJ databases">
        <title>Cohnella phylogeny.</title>
        <authorList>
            <person name="Dunlap C."/>
        </authorList>
    </citation>
    <scope>NUCLEOTIDE SEQUENCE [LARGE SCALE GENOMIC DNA]</scope>
    <source>
        <strain evidence="1 2">DSM 25239</strain>
    </source>
</reference>
<dbReference type="AlphaFoldDB" id="A0A841TSY2"/>
<sequence>MIEQWFDAMNDTLDELLSRYPKASDQEKKDLTEQWNVLKSISDDIIEAWLRFEDKMALFRTLTQEHDIAAQAHDYSDVLMGPYVKGQGYFKLQMFRDAAGQFEETLRLEPELNVARLFLAMCRMHLGHFPEAQRHFQLIAALADEAKLRAIAYNALGCIQAVGANLKLAESYFRQAAETDPTLEDPKRNLESCRSLSAKGPLKLQFGSSEMQTLVMT</sequence>
<evidence type="ECO:0000313" key="2">
    <source>
        <dbReference type="Proteomes" id="UP000553776"/>
    </source>
</evidence>
<dbReference type="Gene3D" id="1.25.40.10">
    <property type="entry name" value="Tetratricopeptide repeat domain"/>
    <property type="match status" value="1"/>
</dbReference>
<name>A0A841TSY2_9BACL</name>
<dbReference type="SUPFAM" id="SSF48452">
    <property type="entry name" value="TPR-like"/>
    <property type="match status" value="1"/>
</dbReference>
<protein>
    <submittedName>
        <fullName evidence="1">Tetratricopeptide repeat protein</fullName>
    </submittedName>
</protein>
<comment type="caution">
    <text evidence="1">The sequence shown here is derived from an EMBL/GenBank/DDBJ whole genome shotgun (WGS) entry which is preliminary data.</text>
</comment>
<gene>
    <name evidence="1" type="ORF">H7B90_02230</name>
</gene>
<evidence type="ECO:0000313" key="1">
    <source>
        <dbReference type="EMBL" id="MBB6690208.1"/>
    </source>
</evidence>
<dbReference type="InterPro" id="IPR011990">
    <property type="entry name" value="TPR-like_helical_dom_sf"/>
</dbReference>